<proteinExistence type="predicted"/>
<dbReference type="Proteomes" id="UP001515500">
    <property type="component" value="Chromosome 5"/>
</dbReference>
<evidence type="ECO:0000313" key="1">
    <source>
        <dbReference type="Proteomes" id="UP001515500"/>
    </source>
</evidence>
<keyword evidence="1" id="KW-1185">Reference proteome</keyword>
<name>A0AB40BGC8_DIOCR</name>
<organism evidence="1 2">
    <name type="scientific">Dioscorea cayennensis subsp. rotundata</name>
    <name type="common">White Guinea yam</name>
    <name type="synonym">Dioscorea rotundata</name>
    <dbReference type="NCBI Taxonomy" id="55577"/>
    <lineage>
        <taxon>Eukaryota</taxon>
        <taxon>Viridiplantae</taxon>
        <taxon>Streptophyta</taxon>
        <taxon>Embryophyta</taxon>
        <taxon>Tracheophyta</taxon>
        <taxon>Spermatophyta</taxon>
        <taxon>Magnoliopsida</taxon>
        <taxon>Liliopsida</taxon>
        <taxon>Dioscoreales</taxon>
        <taxon>Dioscoreaceae</taxon>
        <taxon>Dioscorea</taxon>
    </lineage>
</organism>
<reference evidence="2" key="1">
    <citation type="submission" date="2025-08" db="UniProtKB">
        <authorList>
            <consortium name="RefSeq"/>
        </authorList>
    </citation>
    <scope>IDENTIFICATION</scope>
</reference>
<protein>
    <submittedName>
        <fullName evidence="2">Uncharacterized protein LOC120262382</fullName>
    </submittedName>
</protein>
<dbReference type="InterPro" id="IPR025322">
    <property type="entry name" value="PADRE_dom"/>
</dbReference>
<sequence>MEIHLILSIFDFLNITRQDSNNNISPSLSLMGNTTSCTPCMASNGSIKVIDMNGVTKEYKQIIKAEDLMLEHNGKFICDSSHLKIGCRVPGLADKDELRRHRLYFLLPMDMLFSVLTEEEMVTLSFMVTRSVKKRGSKKLARIFPILTDFFLCPASSPEPASPKPETNVKFEKNVSRQWSWRPSLDTIEESA</sequence>
<dbReference type="GeneID" id="120262382"/>
<gene>
    <name evidence="2" type="primary">LOC120262382</name>
</gene>
<dbReference type="RefSeq" id="XP_039126415.1">
    <property type="nucleotide sequence ID" value="XM_039270481.1"/>
</dbReference>
<dbReference type="Pfam" id="PF14009">
    <property type="entry name" value="PADRE"/>
    <property type="match status" value="1"/>
</dbReference>
<dbReference type="PANTHER" id="PTHR33052">
    <property type="entry name" value="DUF4228 DOMAIN PROTEIN-RELATED"/>
    <property type="match status" value="1"/>
</dbReference>
<accession>A0AB40BGC8</accession>
<dbReference type="AlphaFoldDB" id="A0AB40BGC8"/>
<evidence type="ECO:0000313" key="2">
    <source>
        <dbReference type="RefSeq" id="XP_039126415.1"/>
    </source>
</evidence>